<keyword evidence="1" id="KW-1133">Transmembrane helix</keyword>
<feature type="transmembrane region" description="Helical" evidence="1">
    <location>
        <begin position="55"/>
        <end position="75"/>
    </location>
</feature>
<keyword evidence="1" id="KW-0812">Transmembrane</keyword>
<evidence type="ECO:0000256" key="1">
    <source>
        <dbReference type="SAM" id="Phobius"/>
    </source>
</evidence>
<proteinExistence type="predicted"/>
<name>A0A426Y5V0_ENSVE</name>
<accession>A0A426Y5V0</accession>
<dbReference type="Proteomes" id="UP000287651">
    <property type="component" value="Unassembled WGS sequence"/>
</dbReference>
<keyword evidence="1" id="KW-0472">Membrane</keyword>
<evidence type="ECO:0000313" key="3">
    <source>
        <dbReference type="Proteomes" id="UP000287651"/>
    </source>
</evidence>
<gene>
    <name evidence="2" type="ORF">B296_00034574</name>
</gene>
<organism evidence="2 3">
    <name type="scientific">Ensete ventricosum</name>
    <name type="common">Abyssinian banana</name>
    <name type="synonym">Musa ensete</name>
    <dbReference type="NCBI Taxonomy" id="4639"/>
    <lineage>
        <taxon>Eukaryota</taxon>
        <taxon>Viridiplantae</taxon>
        <taxon>Streptophyta</taxon>
        <taxon>Embryophyta</taxon>
        <taxon>Tracheophyta</taxon>
        <taxon>Spermatophyta</taxon>
        <taxon>Magnoliopsida</taxon>
        <taxon>Liliopsida</taxon>
        <taxon>Zingiberales</taxon>
        <taxon>Musaceae</taxon>
        <taxon>Ensete</taxon>
    </lineage>
</organism>
<dbReference type="AlphaFoldDB" id="A0A426Y5V0"/>
<dbReference type="EMBL" id="AMZH03014815">
    <property type="protein sequence ID" value="RRT47000.1"/>
    <property type="molecule type" value="Genomic_DNA"/>
</dbReference>
<comment type="caution">
    <text evidence="2">The sequence shown here is derived from an EMBL/GenBank/DDBJ whole genome shotgun (WGS) entry which is preliminary data.</text>
</comment>
<protein>
    <submittedName>
        <fullName evidence="2">Uncharacterized protein</fullName>
    </submittedName>
</protein>
<reference evidence="2 3" key="1">
    <citation type="journal article" date="2014" name="Agronomy (Basel)">
        <title>A Draft Genome Sequence for Ensete ventricosum, the Drought-Tolerant Tree Against Hunger.</title>
        <authorList>
            <person name="Harrison J."/>
            <person name="Moore K.A."/>
            <person name="Paszkiewicz K."/>
            <person name="Jones T."/>
            <person name="Grant M."/>
            <person name="Ambacheew D."/>
            <person name="Muzemil S."/>
            <person name="Studholme D.J."/>
        </authorList>
    </citation>
    <scope>NUCLEOTIDE SEQUENCE [LARGE SCALE GENOMIC DNA]</scope>
</reference>
<sequence length="88" mass="9960">MSTWEDIRMELGERTLLSSLFLRSSYLRSIKRSPSQKKQAESYQNLRGRVHVTDAYVRLYGVPSLLCVIIVAVALDAEALLGKVGQFE</sequence>
<evidence type="ECO:0000313" key="2">
    <source>
        <dbReference type="EMBL" id="RRT47000.1"/>
    </source>
</evidence>